<dbReference type="AlphaFoldDB" id="A0A3A1UC32"/>
<dbReference type="GO" id="GO:0008999">
    <property type="term" value="F:protein-N-terminal-alanine acetyltransferase activity"/>
    <property type="evidence" value="ECO:0007669"/>
    <property type="project" value="TreeGrafter"/>
</dbReference>
<feature type="domain" description="N-acetyltransferase" evidence="4">
    <location>
        <begin position="17"/>
        <end position="172"/>
    </location>
</feature>
<evidence type="ECO:0000256" key="2">
    <source>
        <dbReference type="ARBA" id="ARBA00023315"/>
    </source>
</evidence>
<comment type="caution">
    <text evidence="5">The sequence shown here is derived from an EMBL/GenBank/DDBJ whole genome shotgun (WGS) entry which is preliminary data.</text>
</comment>
<evidence type="ECO:0000256" key="1">
    <source>
        <dbReference type="ARBA" id="ARBA00022679"/>
    </source>
</evidence>
<dbReference type="InterPro" id="IPR000182">
    <property type="entry name" value="GNAT_dom"/>
</dbReference>
<keyword evidence="2" id="KW-0012">Acyltransferase</keyword>
<evidence type="ECO:0000256" key="3">
    <source>
        <dbReference type="ARBA" id="ARBA00038502"/>
    </source>
</evidence>
<accession>A0A3A1UC32</accession>
<name>A0A3A1UC32_9MICO</name>
<dbReference type="PANTHER" id="PTHR43792:SF8">
    <property type="entry name" value="[RIBOSOMAL PROTEIN US5]-ALANINE N-ACETYLTRANSFERASE"/>
    <property type="match status" value="1"/>
</dbReference>
<proteinExistence type="inferred from homology"/>
<dbReference type="OrthoDB" id="5242221at2"/>
<organism evidence="5 6">
    <name type="scientific">Amnibacterium setariae</name>
    <dbReference type="NCBI Taxonomy" id="2306585"/>
    <lineage>
        <taxon>Bacteria</taxon>
        <taxon>Bacillati</taxon>
        <taxon>Actinomycetota</taxon>
        <taxon>Actinomycetes</taxon>
        <taxon>Micrococcales</taxon>
        <taxon>Microbacteriaceae</taxon>
        <taxon>Amnibacterium</taxon>
    </lineage>
</organism>
<dbReference type="GO" id="GO:0005737">
    <property type="term" value="C:cytoplasm"/>
    <property type="evidence" value="ECO:0007669"/>
    <property type="project" value="TreeGrafter"/>
</dbReference>
<protein>
    <submittedName>
        <fullName evidence="5">GNAT family N-acetyltransferase</fullName>
    </submittedName>
</protein>
<dbReference type="Pfam" id="PF13302">
    <property type="entry name" value="Acetyltransf_3"/>
    <property type="match status" value="1"/>
</dbReference>
<evidence type="ECO:0000313" key="5">
    <source>
        <dbReference type="EMBL" id="RIX30806.1"/>
    </source>
</evidence>
<dbReference type="InterPro" id="IPR016181">
    <property type="entry name" value="Acyl_CoA_acyltransferase"/>
</dbReference>
<comment type="similarity">
    <text evidence="3">Belongs to the acetyltransferase family. RimJ subfamily.</text>
</comment>
<evidence type="ECO:0000259" key="4">
    <source>
        <dbReference type="PROSITE" id="PS51186"/>
    </source>
</evidence>
<reference evidence="6" key="1">
    <citation type="submission" date="2018-09" db="EMBL/GenBank/DDBJ databases">
        <authorList>
            <person name="Kim I."/>
        </authorList>
    </citation>
    <scope>NUCLEOTIDE SEQUENCE [LARGE SCALE GENOMIC DNA]</scope>
    <source>
        <strain evidence="6">DD4a</strain>
    </source>
</reference>
<dbReference type="Proteomes" id="UP000265742">
    <property type="component" value="Unassembled WGS sequence"/>
</dbReference>
<sequence length="177" mass="19341">MPARTRPIVLEDAPRIAALQAANRAFLAPWDAIRPDVFYTVPGQETEVRRLLQRHEEGSALGHAILDDDGALVGVVRLTDVVRGAFESCSMGYWVAQEANGRGYASEAVASITAVAFGELGLHRVEASTLLHNARSQRVLAKNGFERIGTAPQYLRIAGEWQDHALFQLLAPARVSR</sequence>
<dbReference type="Gene3D" id="3.40.630.30">
    <property type="match status" value="1"/>
</dbReference>
<dbReference type="PROSITE" id="PS51186">
    <property type="entry name" value="GNAT"/>
    <property type="match status" value="1"/>
</dbReference>
<dbReference type="InterPro" id="IPR051531">
    <property type="entry name" value="N-acetyltransferase"/>
</dbReference>
<dbReference type="PANTHER" id="PTHR43792">
    <property type="entry name" value="GNAT FAMILY, PUTATIVE (AFU_ORTHOLOGUE AFUA_3G00765)-RELATED-RELATED"/>
    <property type="match status" value="1"/>
</dbReference>
<dbReference type="RefSeq" id="WP_119481168.1">
    <property type="nucleotide sequence ID" value="NZ_QXTG01000001.1"/>
</dbReference>
<gene>
    <name evidence="5" type="ORF">D1781_05255</name>
</gene>
<keyword evidence="6" id="KW-1185">Reference proteome</keyword>
<dbReference type="EMBL" id="QXTG01000001">
    <property type="protein sequence ID" value="RIX30806.1"/>
    <property type="molecule type" value="Genomic_DNA"/>
</dbReference>
<evidence type="ECO:0000313" key="6">
    <source>
        <dbReference type="Proteomes" id="UP000265742"/>
    </source>
</evidence>
<dbReference type="SUPFAM" id="SSF55729">
    <property type="entry name" value="Acyl-CoA N-acyltransferases (Nat)"/>
    <property type="match status" value="1"/>
</dbReference>
<keyword evidence="1 5" id="KW-0808">Transferase</keyword>